<dbReference type="InterPro" id="IPR007653">
    <property type="entry name" value="SPC3"/>
</dbReference>
<dbReference type="Pfam" id="PF04573">
    <property type="entry name" value="SPC22"/>
    <property type="match status" value="1"/>
</dbReference>
<dbReference type="PANTHER" id="PTHR10885">
    <property type="entry name" value="ISOPENTENYL-DIPHOSPHATE DELTA-ISOMERASE"/>
    <property type="match status" value="1"/>
</dbReference>
<evidence type="ECO:0000256" key="4">
    <source>
        <dbReference type="ARBA" id="ARBA00022824"/>
    </source>
</evidence>
<dbReference type="GO" id="GO:0009240">
    <property type="term" value="P:isopentenyl diphosphate biosynthetic process"/>
    <property type="evidence" value="ECO:0007669"/>
    <property type="project" value="TreeGrafter"/>
</dbReference>
<protein>
    <submittedName>
        <fullName evidence="8">Putative isopentenyl-diphosphate delta-isomerase</fullName>
    </submittedName>
</protein>
<dbReference type="SUPFAM" id="SSF55811">
    <property type="entry name" value="Nudix"/>
    <property type="match status" value="1"/>
</dbReference>
<sequence length="243" mass="27597">MGLMDVDFDCCHLLGVLGTVLDCNQEKHYWKGMIPCRSGICQSNVLLWTKMTTLSEAWQKVMRIESIHITFPLLWANTCCSHPLFTNVELNGGPGAVAAAVRKVEHELGVTDLRPEECRVMGRFLYKAVMKDSLWGEHELDYVVITRGLSLSRLTPNPSEHQHYERAPNAVIITLSTWCINGSDKSFIRLQHMRSIADYSSSSEKADLGMLDFTITGDFTKTFNWNVKQLFVYLVAEYETPEN</sequence>
<keyword evidence="4" id="KW-0256">Endoplasmic reticulum</keyword>
<dbReference type="InterPro" id="IPR015797">
    <property type="entry name" value="NUDIX_hydrolase-like_dom_sf"/>
</dbReference>
<evidence type="ECO:0000313" key="9">
    <source>
        <dbReference type="Proteomes" id="UP000230423"/>
    </source>
</evidence>
<name>A0A2G9TY59_TELCI</name>
<evidence type="ECO:0000256" key="6">
    <source>
        <dbReference type="ARBA" id="ARBA00022989"/>
    </source>
</evidence>
<dbReference type="GO" id="GO:0005787">
    <property type="term" value="C:signal peptidase complex"/>
    <property type="evidence" value="ECO:0007669"/>
    <property type="project" value="InterPro"/>
</dbReference>
<dbReference type="EMBL" id="KZ351558">
    <property type="protein sequence ID" value="PIO62877.1"/>
    <property type="molecule type" value="Genomic_DNA"/>
</dbReference>
<keyword evidence="7" id="KW-0472">Membrane</keyword>
<dbReference type="Proteomes" id="UP000230423">
    <property type="component" value="Unassembled WGS sequence"/>
</dbReference>
<dbReference type="OrthoDB" id="510307at2759"/>
<keyword evidence="6" id="KW-1133">Transmembrane helix</keyword>
<dbReference type="GO" id="GO:0004452">
    <property type="term" value="F:isopentenyl-diphosphate delta-isomerase activity"/>
    <property type="evidence" value="ECO:0007669"/>
    <property type="project" value="TreeGrafter"/>
</dbReference>
<evidence type="ECO:0000256" key="3">
    <source>
        <dbReference type="ARBA" id="ARBA00022692"/>
    </source>
</evidence>
<keyword evidence="9" id="KW-1185">Reference proteome</keyword>
<dbReference type="Gene3D" id="3.90.79.10">
    <property type="entry name" value="Nucleoside Triphosphate Pyrophosphohydrolase"/>
    <property type="match status" value="1"/>
</dbReference>
<keyword evidence="3" id="KW-0812">Transmembrane</keyword>
<keyword evidence="5" id="KW-0735">Signal-anchor</keyword>
<accession>A0A2G9TY59</accession>
<comment type="subcellular location">
    <subcellularLocation>
        <location evidence="1">Endoplasmic reticulum membrane</location>
        <topology evidence="1">Single-pass type II membrane protein</topology>
    </subcellularLocation>
</comment>
<evidence type="ECO:0000256" key="7">
    <source>
        <dbReference type="ARBA" id="ARBA00023136"/>
    </source>
</evidence>
<evidence type="ECO:0000313" key="8">
    <source>
        <dbReference type="EMBL" id="PIO62877.1"/>
    </source>
</evidence>
<evidence type="ECO:0000256" key="1">
    <source>
        <dbReference type="ARBA" id="ARBA00004648"/>
    </source>
</evidence>
<dbReference type="GO" id="GO:0006465">
    <property type="term" value="P:signal peptide processing"/>
    <property type="evidence" value="ECO:0007669"/>
    <property type="project" value="InterPro"/>
</dbReference>
<dbReference type="PANTHER" id="PTHR10885:SF0">
    <property type="entry name" value="ISOPENTENYL-DIPHOSPHATE DELTA-ISOMERASE"/>
    <property type="match status" value="1"/>
</dbReference>
<comment type="similarity">
    <text evidence="2">Belongs to the SPCS3 family.</text>
</comment>
<gene>
    <name evidence="8" type="ORF">TELCIR_15548</name>
</gene>
<proteinExistence type="inferred from homology"/>
<feature type="non-terminal residue" evidence="8">
    <location>
        <position position="243"/>
    </location>
</feature>
<evidence type="ECO:0000256" key="5">
    <source>
        <dbReference type="ARBA" id="ARBA00022968"/>
    </source>
</evidence>
<keyword evidence="8" id="KW-0413">Isomerase</keyword>
<dbReference type="AlphaFoldDB" id="A0A2G9TY59"/>
<reference evidence="8 9" key="1">
    <citation type="submission" date="2015-09" db="EMBL/GenBank/DDBJ databases">
        <title>Draft genome of the parasitic nematode Teladorsagia circumcincta isolate WARC Sus (inbred).</title>
        <authorList>
            <person name="Mitreva M."/>
        </authorList>
    </citation>
    <scope>NUCLEOTIDE SEQUENCE [LARGE SCALE GENOMIC DNA]</scope>
    <source>
        <strain evidence="8 9">S</strain>
    </source>
</reference>
<organism evidence="8 9">
    <name type="scientific">Teladorsagia circumcincta</name>
    <name type="common">Brown stomach worm</name>
    <name type="synonym">Ostertagia circumcincta</name>
    <dbReference type="NCBI Taxonomy" id="45464"/>
    <lineage>
        <taxon>Eukaryota</taxon>
        <taxon>Metazoa</taxon>
        <taxon>Ecdysozoa</taxon>
        <taxon>Nematoda</taxon>
        <taxon>Chromadorea</taxon>
        <taxon>Rhabditida</taxon>
        <taxon>Rhabditina</taxon>
        <taxon>Rhabditomorpha</taxon>
        <taxon>Strongyloidea</taxon>
        <taxon>Trichostrongylidae</taxon>
        <taxon>Teladorsagia</taxon>
    </lineage>
</organism>
<evidence type="ECO:0000256" key="2">
    <source>
        <dbReference type="ARBA" id="ARBA00009289"/>
    </source>
</evidence>